<dbReference type="Pfam" id="PF02563">
    <property type="entry name" value="Poly_export"/>
    <property type="match status" value="1"/>
</dbReference>
<dbReference type="InterPro" id="IPR019554">
    <property type="entry name" value="Soluble_ligand-bd"/>
</dbReference>
<dbReference type="PANTHER" id="PTHR33619">
    <property type="entry name" value="POLYSACCHARIDE EXPORT PROTEIN GFCE-RELATED"/>
    <property type="match status" value="1"/>
</dbReference>
<dbReference type="Pfam" id="PF22461">
    <property type="entry name" value="SLBB_2"/>
    <property type="match status" value="1"/>
</dbReference>
<feature type="domain" description="Soluble ligand binding" evidence="19">
    <location>
        <begin position="349"/>
        <end position="400"/>
    </location>
</feature>
<evidence type="ECO:0000256" key="13">
    <source>
        <dbReference type="ARBA" id="ARBA00023237"/>
    </source>
</evidence>
<dbReference type="GO" id="GO:0046930">
    <property type="term" value="C:pore complex"/>
    <property type="evidence" value="ECO:0007669"/>
    <property type="project" value="UniProtKB-KW"/>
</dbReference>
<evidence type="ECO:0000256" key="8">
    <source>
        <dbReference type="ARBA" id="ARBA00023047"/>
    </source>
</evidence>
<evidence type="ECO:0008006" key="23">
    <source>
        <dbReference type="Google" id="ProtNLM"/>
    </source>
</evidence>
<feature type="compositionally biased region" description="Low complexity" evidence="15">
    <location>
        <begin position="115"/>
        <end position="125"/>
    </location>
</feature>
<feature type="domain" description="Polysaccharide export protein N-terminal" evidence="17">
    <location>
        <begin position="187"/>
        <end position="251"/>
    </location>
</feature>
<dbReference type="Gene3D" id="3.10.560.10">
    <property type="entry name" value="Outer membrane lipoprotein wza domain like"/>
    <property type="match status" value="6"/>
</dbReference>
<gene>
    <name evidence="21" type="ORF">WQQ_46430</name>
</gene>
<proteinExistence type="inferred from homology"/>
<dbReference type="PATRIC" id="fig|1172194.4.peg.4503"/>
<feature type="chain" id="PRO_5003714365" description="Polysaccharide export protein" evidence="16">
    <location>
        <begin position="21"/>
        <end position="940"/>
    </location>
</feature>
<dbReference type="Gene3D" id="3.30.1950.10">
    <property type="entry name" value="wza like domain"/>
    <property type="match status" value="1"/>
</dbReference>
<reference evidence="21 22" key="1">
    <citation type="journal article" date="2012" name="J. Bacteriol.">
        <title>Genome Sequence of n-Alkane-Degrading Hydrocarboniphaga effusa Strain AP103T (ATCC BAA-332T).</title>
        <authorList>
            <person name="Chang H.K."/>
            <person name="Zylstra G.J."/>
            <person name="Chae J.C."/>
        </authorList>
    </citation>
    <scope>NUCLEOTIDE SEQUENCE [LARGE SCALE GENOMIC DNA]</scope>
    <source>
        <strain evidence="21 22">AP103</strain>
    </source>
</reference>
<evidence type="ECO:0000259" key="17">
    <source>
        <dbReference type="Pfam" id="PF02563"/>
    </source>
</evidence>
<accession>I8T3C5</accession>
<evidence type="ECO:0000256" key="11">
    <source>
        <dbReference type="ARBA" id="ARBA00023136"/>
    </source>
</evidence>
<comment type="similarity">
    <text evidence="2">Belongs to the BexD/CtrA/VexA family.</text>
</comment>
<dbReference type="GO" id="GO:0015159">
    <property type="term" value="F:polysaccharide transmembrane transporter activity"/>
    <property type="evidence" value="ECO:0007669"/>
    <property type="project" value="InterPro"/>
</dbReference>
<evidence type="ECO:0000256" key="7">
    <source>
        <dbReference type="ARBA" id="ARBA00022729"/>
    </source>
</evidence>
<dbReference type="Pfam" id="PF06251">
    <property type="entry name" value="Caps_syn_GfcC_C"/>
    <property type="match status" value="1"/>
</dbReference>
<dbReference type="InterPro" id="IPR054765">
    <property type="entry name" value="SLBB_dom"/>
</dbReference>
<keyword evidence="8" id="KW-0625">Polysaccharide transport</keyword>
<dbReference type="GO" id="GO:0009279">
    <property type="term" value="C:cell outer membrane"/>
    <property type="evidence" value="ECO:0007669"/>
    <property type="project" value="UniProtKB-SubCell"/>
</dbReference>
<feature type="region of interest" description="Disordered" evidence="15">
    <location>
        <begin position="41"/>
        <end position="165"/>
    </location>
</feature>
<keyword evidence="6" id="KW-0812">Transmembrane</keyword>
<evidence type="ECO:0000256" key="16">
    <source>
        <dbReference type="SAM" id="SignalP"/>
    </source>
</evidence>
<feature type="domain" description="Capsule biosynthesis GfcC-like C-terminal" evidence="18">
    <location>
        <begin position="842"/>
        <end position="911"/>
    </location>
</feature>
<feature type="compositionally biased region" description="Polar residues" evidence="15">
    <location>
        <begin position="137"/>
        <end position="150"/>
    </location>
</feature>
<keyword evidence="13" id="KW-0998">Cell outer membrane</keyword>
<dbReference type="InterPro" id="IPR010425">
    <property type="entry name" value="Caps_synth_GfcC-like_C"/>
</dbReference>
<keyword evidence="14" id="KW-0449">Lipoprotein</keyword>
<dbReference type="InterPro" id="IPR003715">
    <property type="entry name" value="Poly_export_N"/>
</dbReference>
<keyword evidence="22" id="KW-1185">Reference proteome</keyword>
<evidence type="ECO:0000256" key="4">
    <source>
        <dbReference type="ARBA" id="ARBA00022452"/>
    </source>
</evidence>
<dbReference type="GO" id="GO:0006811">
    <property type="term" value="P:monoatomic ion transport"/>
    <property type="evidence" value="ECO:0007669"/>
    <property type="project" value="UniProtKB-KW"/>
</dbReference>
<evidence type="ECO:0000256" key="12">
    <source>
        <dbReference type="ARBA" id="ARBA00023139"/>
    </source>
</evidence>
<evidence type="ECO:0000256" key="6">
    <source>
        <dbReference type="ARBA" id="ARBA00022692"/>
    </source>
</evidence>
<evidence type="ECO:0000256" key="2">
    <source>
        <dbReference type="ARBA" id="ARBA00009450"/>
    </source>
</evidence>
<evidence type="ECO:0000256" key="9">
    <source>
        <dbReference type="ARBA" id="ARBA00023065"/>
    </source>
</evidence>
<evidence type="ECO:0000313" key="21">
    <source>
        <dbReference type="EMBL" id="EIT68208.1"/>
    </source>
</evidence>
<keyword evidence="5" id="KW-0762">Sugar transport</keyword>
<feature type="domain" description="Soluble ligand binding" evidence="19">
    <location>
        <begin position="700"/>
        <end position="733"/>
    </location>
</feature>
<keyword evidence="9" id="KW-0406">Ion transport</keyword>
<evidence type="ECO:0000256" key="3">
    <source>
        <dbReference type="ARBA" id="ARBA00022448"/>
    </source>
</evidence>
<keyword evidence="12" id="KW-0564">Palmitate</keyword>
<evidence type="ECO:0000259" key="19">
    <source>
        <dbReference type="Pfam" id="PF10531"/>
    </source>
</evidence>
<evidence type="ECO:0000256" key="15">
    <source>
        <dbReference type="SAM" id="MobiDB-lite"/>
    </source>
</evidence>
<keyword evidence="3" id="KW-0813">Transport</keyword>
<keyword evidence="10" id="KW-0626">Porin</keyword>
<feature type="compositionally biased region" description="Basic and acidic residues" evidence="15">
    <location>
        <begin position="69"/>
        <end position="89"/>
    </location>
</feature>
<feature type="signal peptide" evidence="16">
    <location>
        <begin position="1"/>
        <end position="20"/>
    </location>
</feature>
<dbReference type="GO" id="GO:0015288">
    <property type="term" value="F:porin activity"/>
    <property type="evidence" value="ECO:0007669"/>
    <property type="project" value="UniProtKB-KW"/>
</dbReference>
<evidence type="ECO:0000256" key="10">
    <source>
        <dbReference type="ARBA" id="ARBA00023114"/>
    </source>
</evidence>
<evidence type="ECO:0000256" key="5">
    <source>
        <dbReference type="ARBA" id="ARBA00022597"/>
    </source>
</evidence>
<dbReference type="Proteomes" id="UP000003704">
    <property type="component" value="Unassembled WGS sequence"/>
</dbReference>
<keyword evidence="7 16" id="KW-0732">Signal</keyword>
<sequence>MERFRLVIALVSMLWMGASAAQVSTIDPSVLSSLSPEERQQLINGFGGGSDGSGGLSNQDQTLSNPRVVDSRSRDADQFERRPGSRNLDDAQTYDPAAGDWDESQGSRSTRYPLNGANGASSSGRSRGDDDFIGSMNPRSESRTPLQNPYEQPYRETRRNRSPQPFGYELFSGVPNTFAPATDIPIPADYVIGPGDNVRVQLFGNQNQTFTLLVSRDGTINFPKLGPIVTTGLRFDELQSMLEERVGREMIGTTASISLGRLRSIRVFVLGDVSRPGSYTVSSLSTMTHALFLSGGVSNVGSLRHVELKRAGRLVQTLDLYKFLLAGDSSSDLRLQPGDVVFVPPVGARVTVEGEVKRPAIYEIKQERSLSDVLALAGGQMASSDKTYVEVERIAAGSERTVLNFDAAKPADLRAAIQDGDVVRVRRVSRQISNEIKVTGYVKYPGTYPWSENRDLSTVLKQAGLKASDSDAEIYLPIGLLQRTDKTSGVREFIDFNLADYASDTPPSLLPLEPNDLVIVFSRADIAYMSSFEVEAALNGSRVTATNNCSALLELRQLVNSQRAARFLNVLSSESLVRTADSTRARLRCPDIFKEVPGALPALLDRGVGVYGEVLRPGLYPVAKGASLPLVLQAAAGPTAESDPKNIEYVSYEETVANGRARYQKIDLTNTDLRSYRISSGDTLNLRPIYLDQEVGSIRLMGEVKFPGTYGVVRGETLSQVLARAGGLTDNAYPYGAVFTRESARKAESASFKRAARDLQEAAVTAISSSGQSGDASSTAAFFDAVVKRLENATPVGRVVVQADPAMLKVRPEQDVIIEPGDVLMIPKRPTSVAVAGQVLNPGSLAFESGLSATDYIERAGGVAQAAKKSRAFIVFPDGAAKQLNISSWNFSRQDVPPGSLIIVPRDAAPLNKWLLSERLLSIFSNLAISAAALVTINNN</sequence>
<evidence type="ECO:0000259" key="20">
    <source>
        <dbReference type="Pfam" id="PF22461"/>
    </source>
</evidence>
<feature type="domain" description="SLBB" evidence="20">
    <location>
        <begin position="266"/>
        <end position="343"/>
    </location>
</feature>
<dbReference type="STRING" id="1172194.WQQ_46430"/>
<comment type="caution">
    <text evidence="21">The sequence shown here is derived from an EMBL/GenBank/DDBJ whole genome shotgun (WGS) entry which is preliminary data.</text>
</comment>
<evidence type="ECO:0000313" key="22">
    <source>
        <dbReference type="Proteomes" id="UP000003704"/>
    </source>
</evidence>
<evidence type="ECO:0000256" key="14">
    <source>
        <dbReference type="ARBA" id="ARBA00023288"/>
    </source>
</evidence>
<dbReference type="Pfam" id="PF10531">
    <property type="entry name" value="SLBB"/>
    <property type="match status" value="3"/>
</dbReference>
<dbReference type="AlphaFoldDB" id="I8T3C5"/>
<keyword evidence="4" id="KW-1134">Transmembrane beta strand</keyword>
<comment type="subcellular location">
    <subcellularLocation>
        <location evidence="1">Cell outer membrane</location>
        <topology evidence="1">Multi-pass membrane protein</topology>
    </subcellularLocation>
</comment>
<name>I8T3C5_9GAMM</name>
<feature type="domain" description="Soluble ligand binding" evidence="19">
    <location>
        <begin position="608"/>
        <end position="647"/>
    </location>
</feature>
<feature type="compositionally biased region" description="Gly residues" evidence="15">
    <location>
        <begin position="45"/>
        <end position="55"/>
    </location>
</feature>
<keyword evidence="11" id="KW-0472">Membrane</keyword>
<evidence type="ECO:0000259" key="18">
    <source>
        <dbReference type="Pfam" id="PF06251"/>
    </source>
</evidence>
<dbReference type="PANTHER" id="PTHR33619:SF3">
    <property type="entry name" value="POLYSACCHARIDE EXPORT PROTEIN GFCE-RELATED"/>
    <property type="match status" value="1"/>
</dbReference>
<dbReference type="InterPro" id="IPR049712">
    <property type="entry name" value="Poly_export"/>
</dbReference>
<protein>
    <recommendedName>
        <fullName evidence="23">Polysaccharide export protein</fullName>
    </recommendedName>
</protein>
<dbReference type="EMBL" id="AKGD01000004">
    <property type="protein sequence ID" value="EIT68208.1"/>
    <property type="molecule type" value="Genomic_DNA"/>
</dbReference>
<organism evidence="21 22">
    <name type="scientific">Hydrocarboniphaga effusa AP103</name>
    <dbReference type="NCBI Taxonomy" id="1172194"/>
    <lineage>
        <taxon>Bacteria</taxon>
        <taxon>Pseudomonadati</taxon>
        <taxon>Pseudomonadota</taxon>
        <taxon>Gammaproteobacteria</taxon>
        <taxon>Nevskiales</taxon>
        <taxon>Nevskiaceae</taxon>
        <taxon>Hydrocarboniphaga</taxon>
    </lineage>
</organism>
<evidence type="ECO:0000256" key="1">
    <source>
        <dbReference type="ARBA" id="ARBA00004571"/>
    </source>
</evidence>